<sequence length="135" mass="13132">MIPGCPSPHGGYSSRSPGGMSQNYGGGYGGGGPPPQALMERRAAAGVTGGPPGPGSGMMGPAPPGFGQGYNPGGAGNTMGGAPQQSGNMGMMSAGCSKHAEPWATTVPGQQVNPCVLVPRDLAVPVLRENGSALT</sequence>
<gene>
    <name evidence="1" type="ORF">HPB50_006094</name>
</gene>
<name>A0ACB7SXX9_HYAAI</name>
<organism evidence="1 2">
    <name type="scientific">Hyalomma asiaticum</name>
    <name type="common">Tick</name>
    <dbReference type="NCBI Taxonomy" id="266040"/>
    <lineage>
        <taxon>Eukaryota</taxon>
        <taxon>Metazoa</taxon>
        <taxon>Ecdysozoa</taxon>
        <taxon>Arthropoda</taxon>
        <taxon>Chelicerata</taxon>
        <taxon>Arachnida</taxon>
        <taxon>Acari</taxon>
        <taxon>Parasitiformes</taxon>
        <taxon>Ixodida</taxon>
        <taxon>Ixodoidea</taxon>
        <taxon>Ixodidae</taxon>
        <taxon>Hyalomminae</taxon>
        <taxon>Hyalomma</taxon>
    </lineage>
</organism>
<keyword evidence="2" id="KW-1185">Reference proteome</keyword>
<protein>
    <submittedName>
        <fullName evidence="1">Uncharacterized protein</fullName>
    </submittedName>
</protein>
<proteinExistence type="predicted"/>
<comment type="caution">
    <text evidence="1">The sequence shown here is derived from an EMBL/GenBank/DDBJ whole genome shotgun (WGS) entry which is preliminary data.</text>
</comment>
<evidence type="ECO:0000313" key="2">
    <source>
        <dbReference type="Proteomes" id="UP000821845"/>
    </source>
</evidence>
<accession>A0ACB7SXX9</accession>
<dbReference type="EMBL" id="CM023482">
    <property type="protein sequence ID" value="KAH6938002.1"/>
    <property type="molecule type" value="Genomic_DNA"/>
</dbReference>
<evidence type="ECO:0000313" key="1">
    <source>
        <dbReference type="EMBL" id="KAH6938002.1"/>
    </source>
</evidence>
<reference evidence="1" key="1">
    <citation type="submission" date="2020-05" db="EMBL/GenBank/DDBJ databases">
        <title>Large-scale comparative analyses of tick genomes elucidate their genetic diversity and vector capacities.</title>
        <authorList>
            <person name="Jia N."/>
            <person name="Wang J."/>
            <person name="Shi W."/>
            <person name="Du L."/>
            <person name="Sun Y."/>
            <person name="Zhan W."/>
            <person name="Jiang J."/>
            <person name="Wang Q."/>
            <person name="Zhang B."/>
            <person name="Ji P."/>
            <person name="Sakyi L.B."/>
            <person name="Cui X."/>
            <person name="Yuan T."/>
            <person name="Jiang B."/>
            <person name="Yang W."/>
            <person name="Lam T.T.-Y."/>
            <person name="Chang Q."/>
            <person name="Ding S."/>
            <person name="Wang X."/>
            <person name="Zhu J."/>
            <person name="Ruan X."/>
            <person name="Zhao L."/>
            <person name="Wei J."/>
            <person name="Que T."/>
            <person name="Du C."/>
            <person name="Cheng J."/>
            <person name="Dai P."/>
            <person name="Han X."/>
            <person name="Huang E."/>
            <person name="Gao Y."/>
            <person name="Liu J."/>
            <person name="Shao H."/>
            <person name="Ye R."/>
            <person name="Li L."/>
            <person name="Wei W."/>
            <person name="Wang X."/>
            <person name="Wang C."/>
            <person name="Yang T."/>
            <person name="Huo Q."/>
            <person name="Li W."/>
            <person name="Guo W."/>
            <person name="Chen H."/>
            <person name="Zhou L."/>
            <person name="Ni X."/>
            <person name="Tian J."/>
            <person name="Zhou Y."/>
            <person name="Sheng Y."/>
            <person name="Liu T."/>
            <person name="Pan Y."/>
            <person name="Xia L."/>
            <person name="Li J."/>
            <person name="Zhao F."/>
            <person name="Cao W."/>
        </authorList>
    </citation>
    <scope>NUCLEOTIDE SEQUENCE</scope>
    <source>
        <strain evidence="1">Hyas-2018</strain>
    </source>
</reference>
<dbReference type="Proteomes" id="UP000821845">
    <property type="component" value="Chromosome 2"/>
</dbReference>